<dbReference type="Pfam" id="PF00097">
    <property type="entry name" value="zf-C3HC4"/>
    <property type="match status" value="1"/>
</dbReference>
<dbReference type="Gene3D" id="3.30.40.10">
    <property type="entry name" value="Zinc/RING finger domain, C3HC4 (zinc finger)"/>
    <property type="match status" value="1"/>
</dbReference>
<comment type="caution">
    <text evidence="6">The sequence shown here is derived from an EMBL/GenBank/DDBJ whole genome shotgun (WGS) entry which is preliminary data.</text>
</comment>
<dbReference type="InterPro" id="IPR013083">
    <property type="entry name" value="Znf_RING/FYVE/PHD"/>
</dbReference>
<dbReference type="SMART" id="SM00184">
    <property type="entry name" value="RING"/>
    <property type="match status" value="1"/>
</dbReference>
<reference evidence="6 7" key="1">
    <citation type="submission" date="2015-01" db="EMBL/GenBank/DDBJ databases">
        <title>Evolution of Trichinella species and genotypes.</title>
        <authorList>
            <person name="Korhonen P.K."/>
            <person name="Edoardo P."/>
            <person name="Giuseppe L.R."/>
            <person name="Gasser R.B."/>
        </authorList>
    </citation>
    <scope>NUCLEOTIDE SEQUENCE [LARGE SCALE GENOMIC DNA]</scope>
    <source>
        <strain evidence="6">ISS141</strain>
    </source>
</reference>
<protein>
    <submittedName>
        <fullName evidence="6">RING finger protein</fullName>
    </submittedName>
</protein>
<sequence length="298" mass="33786">MNNNNGKGIFQEKTDFAQFVEDLISASEKVVDSEAIDELQEMVEKEMHKIIQKCTVVMLKAGSHVLTIDNCQKAMDLLGRPVVFYDKLSNQAEAETEHNTSGKGQHDSELVSLLSLALEPVLNSKSLGHYQNHRCRRLIDSDGNYLKFTVLTNDFIFNNMLFWKLLVKVRCDMVKLHNREPEKSVVVSFVRFLRICDFVNDFLSKPVVKGEHGKVGSSVNKNDVETCCLCLDNIEDIVLRCGHSFCSPCMYQWTECSSGKCPLCLDKCSSKACQWYVMTDIPSNFSTAGNFVQVKYYT</sequence>
<dbReference type="EMBL" id="JYDU01000038">
    <property type="protein sequence ID" value="KRX96927.1"/>
    <property type="molecule type" value="Genomic_DNA"/>
</dbReference>
<dbReference type="InterPro" id="IPR018957">
    <property type="entry name" value="Znf_C3HC4_RING-type"/>
</dbReference>
<evidence type="ECO:0000313" key="6">
    <source>
        <dbReference type="EMBL" id="KRX96927.1"/>
    </source>
</evidence>
<accession>A0A0V0Y9J2</accession>
<dbReference type="GO" id="GO:0008270">
    <property type="term" value="F:zinc ion binding"/>
    <property type="evidence" value="ECO:0007669"/>
    <property type="project" value="UniProtKB-KW"/>
</dbReference>
<dbReference type="SUPFAM" id="SSF57850">
    <property type="entry name" value="RING/U-box"/>
    <property type="match status" value="1"/>
</dbReference>
<gene>
    <name evidence="6" type="primary">rnf141</name>
    <name evidence="6" type="ORF">T4E_2002</name>
</gene>
<dbReference type="PROSITE" id="PS50089">
    <property type="entry name" value="ZF_RING_2"/>
    <property type="match status" value="1"/>
</dbReference>
<keyword evidence="1" id="KW-0479">Metal-binding</keyword>
<evidence type="ECO:0000256" key="4">
    <source>
        <dbReference type="PROSITE-ProRule" id="PRU00175"/>
    </source>
</evidence>
<dbReference type="Proteomes" id="UP000054815">
    <property type="component" value="Unassembled WGS sequence"/>
</dbReference>
<evidence type="ECO:0000313" key="7">
    <source>
        <dbReference type="Proteomes" id="UP000054815"/>
    </source>
</evidence>
<dbReference type="InterPro" id="IPR017907">
    <property type="entry name" value="Znf_RING_CS"/>
</dbReference>
<dbReference type="AlphaFoldDB" id="A0A0V0Y9J2"/>
<organism evidence="6 7">
    <name type="scientific">Trichinella pseudospiralis</name>
    <name type="common">Parasitic roundworm</name>
    <dbReference type="NCBI Taxonomy" id="6337"/>
    <lineage>
        <taxon>Eukaryota</taxon>
        <taxon>Metazoa</taxon>
        <taxon>Ecdysozoa</taxon>
        <taxon>Nematoda</taxon>
        <taxon>Enoplea</taxon>
        <taxon>Dorylaimia</taxon>
        <taxon>Trichinellida</taxon>
        <taxon>Trichinellidae</taxon>
        <taxon>Trichinella</taxon>
    </lineage>
</organism>
<evidence type="ECO:0000256" key="2">
    <source>
        <dbReference type="ARBA" id="ARBA00022771"/>
    </source>
</evidence>
<proteinExistence type="predicted"/>
<feature type="domain" description="RING-type" evidence="5">
    <location>
        <begin position="227"/>
        <end position="264"/>
    </location>
</feature>
<evidence type="ECO:0000256" key="3">
    <source>
        <dbReference type="ARBA" id="ARBA00022833"/>
    </source>
</evidence>
<dbReference type="PROSITE" id="PS00518">
    <property type="entry name" value="ZF_RING_1"/>
    <property type="match status" value="1"/>
</dbReference>
<evidence type="ECO:0000256" key="1">
    <source>
        <dbReference type="ARBA" id="ARBA00022723"/>
    </source>
</evidence>
<name>A0A0V0Y9J2_TRIPS</name>
<evidence type="ECO:0000259" key="5">
    <source>
        <dbReference type="PROSITE" id="PS50089"/>
    </source>
</evidence>
<dbReference type="InterPro" id="IPR001841">
    <property type="entry name" value="Znf_RING"/>
</dbReference>
<keyword evidence="3" id="KW-0862">Zinc</keyword>
<keyword evidence="2 4" id="KW-0863">Zinc-finger</keyword>